<evidence type="ECO:0000313" key="3">
    <source>
        <dbReference type="Proteomes" id="UP001344817"/>
    </source>
</evidence>
<feature type="compositionally biased region" description="Acidic residues" evidence="1">
    <location>
        <begin position="40"/>
        <end position="52"/>
    </location>
</feature>
<name>A0ABU7MLW3_9BACT</name>
<feature type="compositionally biased region" description="Basic residues" evidence="1">
    <location>
        <begin position="25"/>
        <end position="34"/>
    </location>
</feature>
<gene>
    <name evidence="2" type="ORF">V2E24_00390</name>
</gene>
<accession>A0ABU7MLW3</accession>
<feature type="compositionally biased region" description="Basic and acidic residues" evidence="1">
    <location>
        <begin position="1"/>
        <end position="11"/>
    </location>
</feature>
<reference evidence="2" key="1">
    <citation type="submission" date="2024-01" db="EMBL/GenBank/DDBJ databases">
        <title>Genome sequence of Mycoplasma ciconiae type strain DSM 25251.</title>
        <authorList>
            <person name="Spergser J."/>
        </authorList>
    </citation>
    <scope>NUCLEOTIDE SEQUENCE [LARGE SCALE GENOMIC DNA]</scope>
    <source>
        <strain evidence="2">DSM 25251</strain>
    </source>
</reference>
<sequence>MSKTKNKDSKKQQSNFYEQREFGKKPKKIKNTRPRKSDLENYEDFDLNDDEE</sequence>
<proteinExistence type="predicted"/>
<evidence type="ECO:0000256" key="1">
    <source>
        <dbReference type="SAM" id="MobiDB-lite"/>
    </source>
</evidence>
<dbReference type="EMBL" id="JAZDWZ010000001">
    <property type="protein sequence ID" value="MEE3928036.1"/>
    <property type="molecule type" value="Genomic_DNA"/>
</dbReference>
<protein>
    <submittedName>
        <fullName evidence="2">Uncharacterized protein</fullName>
    </submittedName>
</protein>
<dbReference type="Proteomes" id="UP001344817">
    <property type="component" value="Unassembled WGS sequence"/>
</dbReference>
<keyword evidence="3" id="KW-1185">Reference proteome</keyword>
<organism evidence="2 3">
    <name type="scientific">Mycoplasmopsis ciconiae</name>
    <dbReference type="NCBI Taxonomy" id="561067"/>
    <lineage>
        <taxon>Bacteria</taxon>
        <taxon>Bacillati</taxon>
        <taxon>Mycoplasmatota</taxon>
        <taxon>Mycoplasmoidales</taxon>
        <taxon>Metamycoplasmataceae</taxon>
        <taxon>Mycoplasmopsis</taxon>
    </lineage>
</organism>
<dbReference type="RefSeq" id="WP_330500451.1">
    <property type="nucleotide sequence ID" value="NZ_JAZDWZ010000001.1"/>
</dbReference>
<evidence type="ECO:0000313" key="2">
    <source>
        <dbReference type="EMBL" id="MEE3928036.1"/>
    </source>
</evidence>
<feature type="region of interest" description="Disordered" evidence="1">
    <location>
        <begin position="1"/>
        <end position="52"/>
    </location>
</feature>
<comment type="caution">
    <text evidence="2">The sequence shown here is derived from an EMBL/GenBank/DDBJ whole genome shotgun (WGS) entry which is preliminary data.</text>
</comment>